<dbReference type="EMBL" id="VSDQ01000718">
    <property type="protein sequence ID" value="TYA71521.1"/>
    <property type="molecule type" value="Genomic_DNA"/>
</dbReference>
<dbReference type="Proteomes" id="UP000323930">
    <property type="component" value="Unassembled WGS sequence"/>
</dbReference>
<evidence type="ECO:0000313" key="2">
    <source>
        <dbReference type="EMBL" id="TYA71521.1"/>
    </source>
</evidence>
<evidence type="ECO:0000256" key="1">
    <source>
        <dbReference type="SAM" id="SignalP"/>
    </source>
</evidence>
<dbReference type="PROSITE" id="PS51257">
    <property type="entry name" value="PROKAR_LIPOPROTEIN"/>
    <property type="match status" value="1"/>
</dbReference>
<dbReference type="AlphaFoldDB" id="A0A5D0HJM7"/>
<sequence>MKNVKIALTSLLVGALLLTTSCSDDDSPEQGHHHDEVTLVQVIVTDGDGNTETYDIHAEHEDHDDKNGNKEEDDEVEIELYANSTYSVEIKFLNDEDPNDIEDATLEILEEKDEHFIVFSKEAGVNLSITRTDDASSTRADGNKIGLSTDWTTGAASPEGHVEVKLYHEPTEVSEASNGNDFGSVGAGSETDVDVHFAVVVIEQPV</sequence>
<feature type="chain" id="PRO_5023043600" description="Type 1 periplasmic binding fold superfamily protein" evidence="1">
    <location>
        <begin position="25"/>
        <end position="206"/>
    </location>
</feature>
<dbReference type="OrthoDB" id="1452588at2"/>
<feature type="signal peptide" evidence="1">
    <location>
        <begin position="1"/>
        <end position="24"/>
    </location>
</feature>
<organism evidence="2 3">
    <name type="scientific">Seonamhaeicola marinus</name>
    <dbReference type="NCBI Taxonomy" id="1912246"/>
    <lineage>
        <taxon>Bacteria</taxon>
        <taxon>Pseudomonadati</taxon>
        <taxon>Bacteroidota</taxon>
        <taxon>Flavobacteriia</taxon>
        <taxon>Flavobacteriales</taxon>
        <taxon>Flavobacteriaceae</taxon>
    </lineage>
</organism>
<name>A0A5D0HJM7_9FLAO</name>
<keyword evidence="1" id="KW-0732">Signal</keyword>
<proteinExistence type="predicted"/>
<protein>
    <recommendedName>
        <fullName evidence="4">Type 1 periplasmic binding fold superfamily protein</fullName>
    </recommendedName>
</protein>
<keyword evidence="3" id="KW-1185">Reference proteome</keyword>
<accession>A0A5D0HJM7</accession>
<comment type="caution">
    <text evidence="2">The sequence shown here is derived from an EMBL/GenBank/DDBJ whole genome shotgun (WGS) entry which is preliminary data.</text>
</comment>
<evidence type="ECO:0008006" key="4">
    <source>
        <dbReference type="Google" id="ProtNLM"/>
    </source>
</evidence>
<evidence type="ECO:0000313" key="3">
    <source>
        <dbReference type="Proteomes" id="UP000323930"/>
    </source>
</evidence>
<gene>
    <name evidence="2" type="ORF">FUA24_18255</name>
</gene>
<dbReference type="RefSeq" id="WP_148544507.1">
    <property type="nucleotide sequence ID" value="NZ_VSDQ01000718.1"/>
</dbReference>
<reference evidence="2 3" key="1">
    <citation type="submission" date="2019-08" db="EMBL/GenBank/DDBJ databases">
        <title>Seonamhaeicola sediminis sp. nov., isolated from marine sediment.</title>
        <authorList>
            <person name="Cao W.R."/>
        </authorList>
    </citation>
    <scope>NUCLEOTIDE SEQUENCE [LARGE SCALE GENOMIC DNA]</scope>
    <source>
        <strain evidence="2 3">B011</strain>
    </source>
</reference>